<keyword evidence="1" id="KW-0732">Signal</keyword>
<dbReference type="RefSeq" id="WP_379899823.1">
    <property type="nucleotide sequence ID" value="NZ_JBHULM010000001.1"/>
</dbReference>
<evidence type="ECO:0000259" key="2">
    <source>
        <dbReference type="Pfam" id="PF18962"/>
    </source>
</evidence>
<dbReference type="InterPro" id="IPR026444">
    <property type="entry name" value="Secre_tail"/>
</dbReference>
<keyword evidence="4" id="KW-1185">Reference proteome</keyword>
<protein>
    <submittedName>
        <fullName evidence="3">T9SS type A sorting domain-containing protein</fullName>
    </submittedName>
</protein>
<dbReference type="Proteomes" id="UP001597467">
    <property type="component" value="Unassembled WGS sequence"/>
</dbReference>
<organism evidence="3 4">
    <name type="scientific">Lacinutrix gracilariae</name>
    <dbReference type="NCBI Taxonomy" id="1747198"/>
    <lineage>
        <taxon>Bacteria</taxon>
        <taxon>Pseudomonadati</taxon>
        <taxon>Bacteroidota</taxon>
        <taxon>Flavobacteriia</taxon>
        <taxon>Flavobacteriales</taxon>
        <taxon>Flavobacteriaceae</taxon>
        <taxon>Lacinutrix</taxon>
    </lineage>
</organism>
<dbReference type="NCBIfam" id="TIGR04183">
    <property type="entry name" value="Por_Secre_tail"/>
    <property type="match status" value="1"/>
</dbReference>
<accession>A0ABW5JWW3</accession>
<gene>
    <name evidence="3" type="ORF">ACFSSB_00445</name>
</gene>
<reference evidence="4" key="1">
    <citation type="journal article" date="2019" name="Int. J. Syst. Evol. Microbiol.">
        <title>The Global Catalogue of Microorganisms (GCM) 10K type strain sequencing project: providing services to taxonomists for standard genome sequencing and annotation.</title>
        <authorList>
            <consortium name="The Broad Institute Genomics Platform"/>
            <consortium name="The Broad Institute Genome Sequencing Center for Infectious Disease"/>
            <person name="Wu L."/>
            <person name="Ma J."/>
        </authorList>
    </citation>
    <scope>NUCLEOTIDE SEQUENCE [LARGE SCALE GENOMIC DNA]</scope>
    <source>
        <strain evidence="4">KCTC 42808</strain>
    </source>
</reference>
<dbReference type="Pfam" id="PF18962">
    <property type="entry name" value="Por_Secre_tail"/>
    <property type="match status" value="1"/>
</dbReference>
<evidence type="ECO:0000313" key="4">
    <source>
        <dbReference type="Proteomes" id="UP001597467"/>
    </source>
</evidence>
<sequence length="266" mass="29103">MKTNYFILTFFLFSILTFSQQNYEFGLIHVSNNNFKVVAIPNFDSSGNTDVSDVGFTLMLPAGTSDVSDITGLLSGRAWSINRLTAETLITLGGDGTEDGNLLNCPPGQTILAHTSGEQIDLVSFSISNMPTTGEMRLLYNTEIIAINTAGALDSFYNSNIDGTTTQNYFSGFVSGLESFNFETLSTETVQLEDNSIQVYPNPASDYLNIATKHTIKQVEVFDVLGKKVKQNISSNKINVSQLPVGIYIVKVFTDKGQITKKIVIE</sequence>
<dbReference type="EMBL" id="JBHULM010000001">
    <property type="protein sequence ID" value="MFD2540769.1"/>
    <property type="molecule type" value="Genomic_DNA"/>
</dbReference>
<evidence type="ECO:0000313" key="3">
    <source>
        <dbReference type="EMBL" id="MFD2540769.1"/>
    </source>
</evidence>
<name>A0ABW5JWW3_9FLAO</name>
<feature type="domain" description="Secretion system C-terminal sorting" evidence="2">
    <location>
        <begin position="199"/>
        <end position="265"/>
    </location>
</feature>
<proteinExistence type="predicted"/>
<evidence type="ECO:0000256" key="1">
    <source>
        <dbReference type="ARBA" id="ARBA00022729"/>
    </source>
</evidence>
<comment type="caution">
    <text evidence="3">The sequence shown here is derived from an EMBL/GenBank/DDBJ whole genome shotgun (WGS) entry which is preliminary data.</text>
</comment>